<dbReference type="KEGG" id="mmai:sS8_3436"/>
<organism evidence="1 2">
    <name type="scientific">Methylocaldum marinum</name>
    <dbReference type="NCBI Taxonomy" id="1432792"/>
    <lineage>
        <taxon>Bacteria</taxon>
        <taxon>Pseudomonadati</taxon>
        <taxon>Pseudomonadota</taxon>
        <taxon>Gammaproteobacteria</taxon>
        <taxon>Methylococcales</taxon>
        <taxon>Methylococcaceae</taxon>
        <taxon>Methylocaldum</taxon>
    </lineage>
</organism>
<accession>A0A250KV31</accession>
<sequence>MSGLDQWIRIKSTYTRSINLARDAGNLDLVRAYLPTSRAIQALTQIADSLNYTACERALALIGPYGSGKSAFALFLSALLSPELDEARQIAADILGAADSALAKRFSQALEGRRGFLRVQVNGTPDSLVRQLLSALAAAVEQAGLSETLASDCRTAAKAGTSLDRVLALFRRAQSDWANAGGSGVLVEIDELGKFLEYESFHPQHREIHLLQLLAEHAYSAHRAPLHLVVMLHQAFEHYSHRLGKQLREEWQKVQGRFAALAFLEPPEQSLRIVAAAFERQGGALPDKVVDALEDWTRLLAVEGALPPGLDEAQARKLFRRCYPLHPLTLLILPVLCQKAAQNERTLFSYLGSGEPFGLRGRLSRMRLGEWIEPWQLYDYFMLNPAGGFSDPLAHHRWIEVATVLERFDGDQDSPAARLLKTIGLLNLIGAQRGLKASRSLLRALFGEATDELLPQLESVSAIHLRQFNQEYRVWQGSDFDLAGAVRQATAEYAALPLDEMLNALAPLKPIVARRVTITTGSLRSFTPVFTSRLRWPPKTDGGLTLWFYLAEYQESLNPKMFPPLTVVAVCESNERLRDAVAEWMALRDLPNRHAVLHRDPVAQREHRVWLDNAEAEALRLIRALLDEPEADSLRWFWGGKERLVNNRCHLQHLLSHWVEEIVYPQAPLFRNELINRDQPSPSANTGRKRLLAAMLTAPDQDDLGIAKTPAEKSLYLSLLKESGLHRNQAGKRGFYPPEPAHDSCRVGPVWEAITRALGDSGERQVSGKLLPEPFEGLDEAERMLFYIPQLCASFKHLNIHA</sequence>
<dbReference type="EMBL" id="AP017928">
    <property type="protein sequence ID" value="BBA35374.1"/>
    <property type="molecule type" value="Genomic_DNA"/>
</dbReference>
<gene>
    <name evidence="1" type="ORF">sS8_3436</name>
</gene>
<protein>
    <recommendedName>
        <fullName evidence="3">ATP-binding protein</fullName>
    </recommendedName>
</protein>
<evidence type="ECO:0000313" key="1">
    <source>
        <dbReference type="EMBL" id="BBA35374.1"/>
    </source>
</evidence>
<proteinExistence type="predicted"/>
<dbReference type="Proteomes" id="UP000266313">
    <property type="component" value="Chromosome"/>
</dbReference>
<dbReference type="InterPro" id="IPR027417">
    <property type="entry name" value="P-loop_NTPase"/>
</dbReference>
<dbReference type="SUPFAM" id="SSF52540">
    <property type="entry name" value="P-loop containing nucleoside triphosphate hydrolases"/>
    <property type="match status" value="1"/>
</dbReference>
<keyword evidence="2" id="KW-1185">Reference proteome</keyword>
<dbReference type="AlphaFoldDB" id="A0A250KV31"/>
<dbReference type="RefSeq" id="WP_119630596.1">
    <property type="nucleotide sequence ID" value="NZ_AP017928.1"/>
</dbReference>
<name>A0A250KV31_9GAMM</name>
<reference evidence="1 2" key="1">
    <citation type="submission" date="2016-12" db="EMBL/GenBank/DDBJ databases">
        <title>Genome sequencing of Methylocaldum marinum.</title>
        <authorList>
            <person name="Takeuchi M."/>
            <person name="Kamagata Y."/>
            <person name="Hiraoka S."/>
            <person name="Oshima K."/>
            <person name="Hattori M."/>
            <person name="Iwasaki W."/>
        </authorList>
    </citation>
    <scope>NUCLEOTIDE SEQUENCE [LARGE SCALE GENOMIC DNA]</scope>
    <source>
        <strain evidence="1 2">S8</strain>
    </source>
</reference>
<evidence type="ECO:0008006" key="3">
    <source>
        <dbReference type="Google" id="ProtNLM"/>
    </source>
</evidence>
<dbReference type="OrthoDB" id="856045at2"/>
<evidence type="ECO:0000313" key="2">
    <source>
        <dbReference type="Proteomes" id="UP000266313"/>
    </source>
</evidence>